<feature type="compositionally biased region" description="Basic and acidic residues" evidence="1">
    <location>
        <begin position="200"/>
        <end position="217"/>
    </location>
</feature>
<feature type="compositionally biased region" description="Basic and acidic residues" evidence="1">
    <location>
        <begin position="230"/>
        <end position="242"/>
    </location>
</feature>
<dbReference type="OrthoDB" id="696745at2759"/>
<accession>A0A8B8ZQV3</accession>
<dbReference type="GeneID" id="120106742"/>
<sequence length="322" mass="31801">MHTPSSSFISFALQNCSPPSGHAITGTPCRMLSNDEFHPQWLTNAPVAAWARISICGTQPLTTSPSPSPTTPSGAWSAAGAAQRNGRPCPSSAAARAAASPAGSRFCDPNDTYATDPRGCRSSQARQTGCRVGGASVLHAAAGGRLRRGGEEGAHREDRQAGGTSPGVEKGLLEGVSGVPECGAGAAGRDRLGGGRRRRVEWSGEAAERPGGVKDGVEDAEGLGNGDGPGEEHVGDDAEEGRVGATSAGGGEVGEEAVEVRLEGVGGVVEGGNEVGGEGEGGVGVGGEAMVGRAEGDGGEAEGGEEVVGEEAAEVGEVAGGG</sequence>
<name>A0A8B8ZQV3_PHODC</name>
<feature type="compositionally biased region" description="Gly residues" evidence="1">
    <location>
        <begin position="268"/>
        <end position="289"/>
    </location>
</feature>
<dbReference type="RefSeq" id="XP_038975727.1">
    <property type="nucleotide sequence ID" value="XM_039119799.1"/>
</dbReference>
<evidence type="ECO:0000313" key="3">
    <source>
        <dbReference type="RefSeq" id="XP_038975727.1"/>
    </source>
</evidence>
<feature type="region of interest" description="Disordered" evidence="1">
    <location>
        <begin position="61"/>
        <end position="93"/>
    </location>
</feature>
<dbReference type="Proteomes" id="UP000228380">
    <property type="component" value="Unplaced"/>
</dbReference>
<evidence type="ECO:0000256" key="1">
    <source>
        <dbReference type="SAM" id="MobiDB-lite"/>
    </source>
</evidence>
<feature type="region of interest" description="Disordered" evidence="1">
    <location>
        <begin position="268"/>
        <end position="322"/>
    </location>
</feature>
<proteinExistence type="predicted"/>
<dbReference type="AlphaFoldDB" id="A0A8B8ZQV3"/>
<feature type="compositionally biased region" description="Acidic residues" evidence="1">
    <location>
        <begin position="297"/>
        <end position="314"/>
    </location>
</feature>
<feature type="region of interest" description="Disordered" evidence="1">
    <location>
        <begin position="141"/>
        <end position="255"/>
    </location>
</feature>
<keyword evidence="2" id="KW-1185">Reference proteome</keyword>
<feature type="compositionally biased region" description="Basic and acidic residues" evidence="1">
    <location>
        <begin position="148"/>
        <end position="160"/>
    </location>
</feature>
<organism evidence="2 3">
    <name type="scientific">Phoenix dactylifera</name>
    <name type="common">Date palm</name>
    <dbReference type="NCBI Taxonomy" id="42345"/>
    <lineage>
        <taxon>Eukaryota</taxon>
        <taxon>Viridiplantae</taxon>
        <taxon>Streptophyta</taxon>
        <taxon>Embryophyta</taxon>
        <taxon>Tracheophyta</taxon>
        <taxon>Spermatophyta</taxon>
        <taxon>Magnoliopsida</taxon>
        <taxon>Liliopsida</taxon>
        <taxon>Arecaceae</taxon>
        <taxon>Coryphoideae</taxon>
        <taxon>Phoeniceae</taxon>
        <taxon>Phoenix</taxon>
    </lineage>
</organism>
<gene>
    <name evidence="3" type="primary">LOC120106742</name>
</gene>
<protein>
    <submittedName>
        <fullName evidence="3">Spidroin-1-like</fullName>
    </submittedName>
</protein>
<reference evidence="3" key="1">
    <citation type="submission" date="2025-08" db="UniProtKB">
        <authorList>
            <consortium name="RefSeq"/>
        </authorList>
    </citation>
    <scope>IDENTIFICATION</scope>
    <source>
        <tissue evidence="3">Young leaves</tissue>
    </source>
</reference>
<dbReference type="KEGG" id="pda:120106742"/>
<evidence type="ECO:0000313" key="2">
    <source>
        <dbReference type="Proteomes" id="UP000228380"/>
    </source>
</evidence>